<name>A0A2A3JZ40_9RHOB</name>
<feature type="transmembrane region" description="Helical" evidence="6">
    <location>
        <begin position="84"/>
        <end position="110"/>
    </location>
</feature>
<dbReference type="PANTHER" id="PTHR33931">
    <property type="entry name" value="HOLIN-LIKE PROTEIN CIDA-RELATED"/>
    <property type="match status" value="1"/>
</dbReference>
<reference evidence="8" key="1">
    <citation type="submission" date="2017-09" db="EMBL/GenBank/DDBJ databases">
        <title>Yangia sp. SAOS 153D whole genome sequencing.</title>
        <authorList>
            <person name="Verma A."/>
            <person name="Krishnamurthi S."/>
        </authorList>
    </citation>
    <scope>NUCLEOTIDE SEQUENCE [LARGE SCALE GENOMIC DNA]</scope>
    <source>
        <strain evidence="8">SAOS 153D</strain>
    </source>
</reference>
<accession>A0A2A3JZ40</accession>
<feature type="transmembrane region" description="Helical" evidence="6">
    <location>
        <begin position="26"/>
        <end position="44"/>
    </location>
</feature>
<evidence type="ECO:0000256" key="4">
    <source>
        <dbReference type="ARBA" id="ARBA00022989"/>
    </source>
</evidence>
<gene>
    <name evidence="7" type="ORF">CLG85_015260</name>
    <name evidence="8" type="ORF">CLG85_05970</name>
</gene>
<evidence type="ECO:0000313" key="9">
    <source>
        <dbReference type="Proteomes" id="UP000217448"/>
    </source>
</evidence>
<dbReference type="EMBL" id="NTHN02000028">
    <property type="protein sequence ID" value="MCT4371602.1"/>
    <property type="molecule type" value="Genomic_DNA"/>
</dbReference>
<evidence type="ECO:0000313" key="8">
    <source>
        <dbReference type="EMBL" id="PBD20097.1"/>
    </source>
</evidence>
<dbReference type="OrthoDB" id="385012at2"/>
<dbReference type="Proteomes" id="UP000217448">
    <property type="component" value="Unassembled WGS sequence"/>
</dbReference>
<keyword evidence="4 6" id="KW-1133">Transmembrane helix</keyword>
<comment type="subcellular location">
    <subcellularLocation>
        <location evidence="1">Cell membrane</location>
        <topology evidence="1">Multi-pass membrane protein</topology>
    </subcellularLocation>
</comment>
<keyword evidence="2" id="KW-1003">Cell membrane</keyword>
<reference evidence="9" key="2">
    <citation type="submission" date="2023-07" db="EMBL/GenBank/DDBJ databases">
        <title>Yangia mangrovi SAOS 153D genome.</title>
        <authorList>
            <person name="Verma A."/>
            <person name="Pal Y."/>
            <person name="Sundharam S."/>
            <person name="Bisht B."/>
            <person name="Srinivasan K."/>
        </authorList>
    </citation>
    <scope>NUCLEOTIDE SEQUENCE [LARGE SCALE GENOMIC DNA]</scope>
    <source>
        <strain evidence="9">SAOS 153D</strain>
    </source>
</reference>
<sequence length="119" mass="12635">MIFVRSFLLLLTLQLAGEAIARGFALPVPGPVFGMAFLFILFRARPQMVERLRPAITALLGLLSLLFVPAGVGVMANLELLSAGWFAISVALVASTLLAILASVATFLAVQRLQGQLGQ</sequence>
<dbReference type="GO" id="GO:0005886">
    <property type="term" value="C:plasma membrane"/>
    <property type="evidence" value="ECO:0007669"/>
    <property type="project" value="UniProtKB-SubCell"/>
</dbReference>
<dbReference type="RefSeq" id="WP_095881435.1">
    <property type="nucleotide sequence ID" value="NZ_NTHN02000028.1"/>
</dbReference>
<evidence type="ECO:0000256" key="6">
    <source>
        <dbReference type="SAM" id="Phobius"/>
    </source>
</evidence>
<evidence type="ECO:0000256" key="5">
    <source>
        <dbReference type="ARBA" id="ARBA00023136"/>
    </source>
</evidence>
<protein>
    <submittedName>
        <fullName evidence="7">CidA/LrgA family protein</fullName>
    </submittedName>
</protein>
<dbReference type="InterPro" id="IPR005538">
    <property type="entry name" value="LrgA/CidA"/>
</dbReference>
<reference evidence="7" key="3">
    <citation type="submission" date="2024-05" db="EMBL/GenBank/DDBJ databases">
        <title>Yangia mangrovi SAOS 153D genome.</title>
        <authorList>
            <person name="Verma A."/>
            <person name="Pal Y."/>
            <person name="Sundharam S."/>
            <person name="Bisht B."/>
            <person name="Srinivasan K."/>
        </authorList>
    </citation>
    <scope>NUCLEOTIDE SEQUENCE</scope>
    <source>
        <strain evidence="7">SAOS 153D</strain>
    </source>
</reference>
<dbReference type="EMBL" id="NTHN01000076">
    <property type="protein sequence ID" value="PBD20097.1"/>
    <property type="molecule type" value="Genomic_DNA"/>
</dbReference>
<organism evidence="8">
    <name type="scientific">Alloyangia mangrovi</name>
    <dbReference type="NCBI Taxonomy" id="1779329"/>
    <lineage>
        <taxon>Bacteria</taxon>
        <taxon>Pseudomonadati</taxon>
        <taxon>Pseudomonadota</taxon>
        <taxon>Alphaproteobacteria</taxon>
        <taxon>Rhodobacterales</taxon>
        <taxon>Roseobacteraceae</taxon>
        <taxon>Alloyangia</taxon>
    </lineage>
</organism>
<comment type="caution">
    <text evidence="8">The sequence shown here is derived from an EMBL/GenBank/DDBJ whole genome shotgun (WGS) entry which is preliminary data.</text>
</comment>
<keyword evidence="3 6" id="KW-0812">Transmembrane</keyword>
<evidence type="ECO:0000256" key="3">
    <source>
        <dbReference type="ARBA" id="ARBA00022692"/>
    </source>
</evidence>
<dbReference type="AlphaFoldDB" id="A0A2A3JZ40"/>
<evidence type="ECO:0000313" key="7">
    <source>
        <dbReference type="EMBL" id="MCT4371602.1"/>
    </source>
</evidence>
<evidence type="ECO:0000256" key="2">
    <source>
        <dbReference type="ARBA" id="ARBA00022475"/>
    </source>
</evidence>
<feature type="transmembrane region" description="Helical" evidence="6">
    <location>
        <begin position="56"/>
        <end position="78"/>
    </location>
</feature>
<keyword evidence="5 6" id="KW-0472">Membrane</keyword>
<dbReference type="PANTHER" id="PTHR33931:SF2">
    <property type="entry name" value="HOLIN-LIKE PROTEIN CIDA"/>
    <property type="match status" value="1"/>
</dbReference>
<proteinExistence type="predicted"/>
<evidence type="ECO:0000256" key="1">
    <source>
        <dbReference type="ARBA" id="ARBA00004651"/>
    </source>
</evidence>
<dbReference type="Pfam" id="PF03788">
    <property type="entry name" value="LrgA"/>
    <property type="match status" value="1"/>
</dbReference>
<keyword evidence="9" id="KW-1185">Reference proteome</keyword>